<name>A0ABP6Q8H6_9ACTN</name>
<evidence type="ECO:0000256" key="1">
    <source>
        <dbReference type="SAM" id="MobiDB-lite"/>
    </source>
</evidence>
<dbReference type="Proteomes" id="UP001501237">
    <property type="component" value="Unassembled WGS sequence"/>
</dbReference>
<organism evidence="2 3">
    <name type="scientific">Actinocorallia longicatena</name>
    <dbReference type="NCBI Taxonomy" id="111803"/>
    <lineage>
        <taxon>Bacteria</taxon>
        <taxon>Bacillati</taxon>
        <taxon>Actinomycetota</taxon>
        <taxon>Actinomycetes</taxon>
        <taxon>Streptosporangiales</taxon>
        <taxon>Thermomonosporaceae</taxon>
        <taxon>Actinocorallia</taxon>
    </lineage>
</organism>
<feature type="region of interest" description="Disordered" evidence="1">
    <location>
        <begin position="1"/>
        <end position="24"/>
    </location>
</feature>
<dbReference type="EMBL" id="BAAAUV010000004">
    <property type="protein sequence ID" value="GAA3205877.1"/>
    <property type="molecule type" value="Genomic_DNA"/>
</dbReference>
<feature type="compositionally biased region" description="Basic residues" evidence="1">
    <location>
        <begin position="171"/>
        <end position="184"/>
    </location>
</feature>
<evidence type="ECO:0000313" key="3">
    <source>
        <dbReference type="Proteomes" id="UP001501237"/>
    </source>
</evidence>
<sequence>MTQTGLPPATGRHRRERDEPAGREAAEMTKDLETLLEDIDAMFVQNAHGLTVKEGVVALHEPSPSTLYFADRPERVVGHVHTETFVDLWDEGENSFAEDPPNAVLSFSEPGMAALGDVVVVLSEPILDAGTLQYTVEVLDGELPPVAGPCVLFIDPFGRPLSPTSASGVARRPRRRFSGSGRPR</sequence>
<proteinExistence type="predicted"/>
<accession>A0ABP6Q8H6</accession>
<reference evidence="3" key="1">
    <citation type="journal article" date="2019" name="Int. J. Syst. Evol. Microbiol.">
        <title>The Global Catalogue of Microorganisms (GCM) 10K type strain sequencing project: providing services to taxonomists for standard genome sequencing and annotation.</title>
        <authorList>
            <consortium name="The Broad Institute Genomics Platform"/>
            <consortium name="The Broad Institute Genome Sequencing Center for Infectious Disease"/>
            <person name="Wu L."/>
            <person name="Ma J."/>
        </authorList>
    </citation>
    <scope>NUCLEOTIDE SEQUENCE [LARGE SCALE GENOMIC DNA]</scope>
    <source>
        <strain evidence="3">JCM 9377</strain>
    </source>
</reference>
<keyword evidence="3" id="KW-1185">Reference proteome</keyword>
<protein>
    <submittedName>
        <fullName evidence="2">Uncharacterized protein</fullName>
    </submittedName>
</protein>
<dbReference type="RefSeq" id="WP_344825477.1">
    <property type="nucleotide sequence ID" value="NZ_BAAAUV010000004.1"/>
</dbReference>
<gene>
    <name evidence="2" type="ORF">GCM10010468_21130</name>
</gene>
<comment type="caution">
    <text evidence="2">The sequence shown here is derived from an EMBL/GenBank/DDBJ whole genome shotgun (WGS) entry which is preliminary data.</text>
</comment>
<evidence type="ECO:0000313" key="2">
    <source>
        <dbReference type="EMBL" id="GAA3205877.1"/>
    </source>
</evidence>
<feature type="region of interest" description="Disordered" evidence="1">
    <location>
        <begin position="163"/>
        <end position="184"/>
    </location>
</feature>